<name>A0A5C5ZL69_9BACT</name>
<dbReference type="GO" id="GO:0015679">
    <property type="term" value="P:plasma membrane copper ion transport"/>
    <property type="evidence" value="ECO:0007669"/>
    <property type="project" value="TreeGrafter"/>
</dbReference>
<dbReference type="OrthoDB" id="9806939at2"/>
<dbReference type="Gene3D" id="2.40.50.100">
    <property type="match status" value="1"/>
</dbReference>
<keyword evidence="1" id="KW-0813">Transport</keyword>
<dbReference type="InterPro" id="IPR051909">
    <property type="entry name" value="MFP_Cation_Efflux"/>
</dbReference>
<feature type="transmembrane region" description="Helical" evidence="3">
    <location>
        <begin position="228"/>
        <end position="249"/>
    </location>
</feature>
<dbReference type="PANTHER" id="PTHR30097">
    <property type="entry name" value="CATION EFFLUX SYSTEM PROTEIN CUSB"/>
    <property type="match status" value="1"/>
</dbReference>
<dbReference type="Gene3D" id="2.40.30.170">
    <property type="match status" value="1"/>
</dbReference>
<keyword evidence="3" id="KW-0472">Membrane</keyword>
<evidence type="ECO:0000313" key="4">
    <source>
        <dbReference type="EMBL" id="TWT87938.1"/>
    </source>
</evidence>
<sequence length="500" mass="55331">MNLTEITTTNDQASGSAFPDTPAANRVSAAVAASPWTSDSKRVKEIQSVHRTWQSLLTVIAKAPDRAVAAESFVKQLSLELPDHTIRLGWAIERLGSTPTTGWKLDRLFDSRLGWLGKDNSVYQSLAVGFAKVHEEASPEGMTDRGLASVRRESANWLFELRENAQASNRALVWIRPPQSDEETLSSFEKNLPEDVLQTTAAVFFSRPVSGRWEQFSRRVRRWWSRRASIGIGTLLLLAISCIPTAYSIDARATVTAMNSRRVAAPIDATLLTVHKRPGDLVVIGEPLFELDGRPLRIELEALTAEIEEASKDEDISLANGEIAKAQLAGLRRQSLSRRRDLIVDRMDKLIVTSPIDGIVIQGDWQHSLGTPMEIGQTLLEIAPSDSVEVELEIPEVEIGYVDADADVKLWFPAVGDLDFRTNVQTVYPSATIRNDENVFIAKTPMPSGEATRGGNASGESVTPLRVGMQGEATVVGPMRPWIWKWVRLPIRRLGWVIGW</sequence>
<feature type="region of interest" description="Disordered" evidence="2">
    <location>
        <begin position="1"/>
        <end position="21"/>
    </location>
</feature>
<evidence type="ECO:0000313" key="5">
    <source>
        <dbReference type="Proteomes" id="UP000316213"/>
    </source>
</evidence>
<keyword evidence="3" id="KW-0812">Transmembrane</keyword>
<dbReference type="PANTHER" id="PTHR30097:SF4">
    <property type="entry name" value="SLR6042 PROTEIN"/>
    <property type="match status" value="1"/>
</dbReference>
<organism evidence="4 5">
    <name type="scientific">Neorhodopirellula pilleata</name>
    <dbReference type="NCBI Taxonomy" id="2714738"/>
    <lineage>
        <taxon>Bacteria</taxon>
        <taxon>Pseudomonadati</taxon>
        <taxon>Planctomycetota</taxon>
        <taxon>Planctomycetia</taxon>
        <taxon>Pirellulales</taxon>
        <taxon>Pirellulaceae</taxon>
        <taxon>Neorhodopirellula</taxon>
    </lineage>
</organism>
<accession>A0A5C5ZL69</accession>
<keyword evidence="3" id="KW-1133">Transmembrane helix</keyword>
<dbReference type="GO" id="GO:0030313">
    <property type="term" value="C:cell envelope"/>
    <property type="evidence" value="ECO:0007669"/>
    <property type="project" value="TreeGrafter"/>
</dbReference>
<dbReference type="RefSeq" id="WP_146582186.1">
    <property type="nucleotide sequence ID" value="NZ_SJPM01000023.1"/>
</dbReference>
<dbReference type="GO" id="GO:0060003">
    <property type="term" value="P:copper ion export"/>
    <property type="evidence" value="ECO:0007669"/>
    <property type="project" value="TreeGrafter"/>
</dbReference>
<evidence type="ECO:0000256" key="3">
    <source>
        <dbReference type="SAM" id="Phobius"/>
    </source>
</evidence>
<dbReference type="Proteomes" id="UP000316213">
    <property type="component" value="Unassembled WGS sequence"/>
</dbReference>
<proteinExistence type="predicted"/>
<dbReference type="EMBL" id="SJPM01000023">
    <property type="protein sequence ID" value="TWT87938.1"/>
    <property type="molecule type" value="Genomic_DNA"/>
</dbReference>
<dbReference type="AlphaFoldDB" id="A0A5C5ZL69"/>
<comment type="caution">
    <text evidence="4">The sequence shown here is derived from an EMBL/GenBank/DDBJ whole genome shotgun (WGS) entry which is preliminary data.</text>
</comment>
<dbReference type="Gene3D" id="1.10.287.470">
    <property type="entry name" value="Helix hairpin bin"/>
    <property type="match status" value="1"/>
</dbReference>
<protein>
    <submittedName>
        <fullName evidence="4">Uncharacterized protein</fullName>
    </submittedName>
</protein>
<reference evidence="4 5" key="1">
    <citation type="submission" date="2019-02" db="EMBL/GenBank/DDBJ databases">
        <title>Deep-cultivation of Planctomycetes and their phenomic and genomic characterization uncovers novel biology.</title>
        <authorList>
            <person name="Wiegand S."/>
            <person name="Jogler M."/>
            <person name="Boedeker C."/>
            <person name="Pinto D."/>
            <person name="Vollmers J."/>
            <person name="Rivas-Marin E."/>
            <person name="Kohn T."/>
            <person name="Peeters S.H."/>
            <person name="Heuer A."/>
            <person name="Rast P."/>
            <person name="Oberbeckmann S."/>
            <person name="Bunk B."/>
            <person name="Jeske O."/>
            <person name="Meyerdierks A."/>
            <person name="Storesund J.E."/>
            <person name="Kallscheuer N."/>
            <person name="Luecker S."/>
            <person name="Lage O.M."/>
            <person name="Pohl T."/>
            <person name="Merkel B.J."/>
            <person name="Hornburger P."/>
            <person name="Mueller R.-W."/>
            <person name="Bruemmer F."/>
            <person name="Labrenz M."/>
            <person name="Spormann A.M."/>
            <person name="Op Den Camp H."/>
            <person name="Overmann J."/>
            <person name="Amann R."/>
            <person name="Jetten M.S.M."/>
            <person name="Mascher T."/>
            <person name="Medema M.H."/>
            <person name="Devos D.P."/>
            <person name="Kaster A.-K."/>
            <person name="Ovreas L."/>
            <person name="Rohde M."/>
            <person name="Galperin M.Y."/>
            <person name="Jogler C."/>
        </authorList>
    </citation>
    <scope>NUCLEOTIDE SEQUENCE [LARGE SCALE GENOMIC DNA]</scope>
    <source>
        <strain evidence="4 5">Pla100</strain>
    </source>
</reference>
<feature type="compositionally biased region" description="Polar residues" evidence="2">
    <location>
        <begin position="1"/>
        <end position="15"/>
    </location>
</feature>
<evidence type="ECO:0000256" key="2">
    <source>
        <dbReference type="SAM" id="MobiDB-lite"/>
    </source>
</evidence>
<dbReference type="SUPFAM" id="SSF111369">
    <property type="entry name" value="HlyD-like secretion proteins"/>
    <property type="match status" value="1"/>
</dbReference>
<gene>
    <name evidence="4" type="ORF">Pla100_57900</name>
</gene>
<evidence type="ECO:0000256" key="1">
    <source>
        <dbReference type="ARBA" id="ARBA00022448"/>
    </source>
</evidence>
<keyword evidence="5" id="KW-1185">Reference proteome</keyword>